<protein>
    <submittedName>
        <fullName evidence="1">Uncharacterized protein</fullName>
    </submittedName>
</protein>
<sequence length="93" mass="10347">MDKFHMLLSSQPAVRRANPRLACIESVIPEELVEQIRTTHFDEMLASGFTLSAAHPSKAPMIFGCSISTLKLTLTPPRARDPSIKIRHLPHST</sequence>
<proteinExistence type="predicted"/>
<evidence type="ECO:0000313" key="1">
    <source>
        <dbReference type="EMBL" id="KAJ9056737.1"/>
    </source>
</evidence>
<comment type="caution">
    <text evidence="1">The sequence shown here is derived from an EMBL/GenBank/DDBJ whole genome shotgun (WGS) entry which is preliminary data.</text>
</comment>
<accession>A0ACC2S2Y6</accession>
<name>A0ACC2S2Y6_9FUNG</name>
<dbReference type="Proteomes" id="UP001165960">
    <property type="component" value="Unassembled WGS sequence"/>
</dbReference>
<organism evidence="1 2">
    <name type="scientific">Entomophthora muscae</name>
    <dbReference type="NCBI Taxonomy" id="34485"/>
    <lineage>
        <taxon>Eukaryota</taxon>
        <taxon>Fungi</taxon>
        <taxon>Fungi incertae sedis</taxon>
        <taxon>Zoopagomycota</taxon>
        <taxon>Entomophthoromycotina</taxon>
        <taxon>Entomophthoromycetes</taxon>
        <taxon>Entomophthorales</taxon>
        <taxon>Entomophthoraceae</taxon>
        <taxon>Entomophthora</taxon>
    </lineage>
</organism>
<reference evidence="1" key="1">
    <citation type="submission" date="2022-04" db="EMBL/GenBank/DDBJ databases">
        <title>Genome of the entomopathogenic fungus Entomophthora muscae.</title>
        <authorList>
            <person name="Elya C."/>
            <person name="Lovett B.R."/>
            <person name="Lee E."/>
            <person name="Macias A.M."/>
            <person name="Hajek A.E."/>
            <person name="De Bivort B.L."/>
            <person name="Kasson M.T."/>
            <person name="De Fine Licht H.H."/>
            <person name="Stajich J.E."/>
        </authorList>
    </citation>
    <scope>NUCLEOTIDE SEQUENCE</scope>
    <source>
        <strain evidence="1">Berkeley</strain>
    </source>
</reference>
<keyword evidence="2" id="KW-1185">Reference proteome</keyword>
<dbReference type="EMBL" id="QTSX02005881">
    <property type="protein sequence ID" value="KAJ9056737.1"/>
    <property type="molecule type" value="Genomic_DNA"/>
</dbReference>
<gene>
    <name evidence="1" type="ORF">DSO57_1029914</name>
</gene>
<evidence type="ECO:0000313" key="2">
    <source>
        <dbReference type="Proteomes" id="UP001165960"/>
    </source>
</evidence>